<dbReference type="Proteomes" id="UP000317716">
    <property type="component" value="Unassembled WGS sequence"/>
</dbReference>
<name>A0A538T030_UNCEI</name>
<keyword evidence="2" id="KW-0472">Membrane</keyword>
<sequence length="84" mass="8843">MTIVLSLLPLVMIAGGLWWVARHARGRLRAEFEERESPAPAGQALTFSAAGPAGETPGTNKADSRSDLPAVLDPTSLRSRATSS</sequence>
<proteinExistence type="predicted"/>
<gene>
    <name evidence="3" type="ORF">E6K72_04110</name>
</gene>
<feature type="region of interest" description="Disordered" evidence="1">
    <location>
        <begin position="33"/>
        <end position="84"/>
    </location>
</feature>
<keyword evidence="2" id="KW-1133">Transmembrane helix</keyword>
<reference evidence="3 4" key="1">
    <citation type="journal article" date="2019" name="Nat. Microbiol.">
        <title>Mediterranean grassland soil C-N compound turnover is dependent on rainfall and depth, and is mediated by genomically divergent microorganisms.</title>
        <authorList>
            <person name="Diamond S."/>
            <person name="Andeer P.F."/>
            <person name="Li Z."/>
            <person name="Crits-Christoph A."/>
            <person name="Burstein D."/>
            <person name="Anantharaman K."/>
            <person name="Lane K.R."/>
            <person name="Thomas B.C."/>
            <person name="Pan C."/>
            <person name="Northen T.R."/>
            <person name="Banfield J.F."/>
        </authorList>
    </citation>
    <scope>NUCLEOTIDE SEQUENCE [LARGE SCALE GENOMIC DNA]</scope>
    <source>
        <strain evidence="3">WS_2</strain>
    </source>
</reference>
<evidence type="ECO:0000256" key="2">
    <source>
        <dbReference type="SAM" id="Phobius"/>
    </source>
</evidence>
<protein>
    <submittedName>
        <fullName evidence="3">Uncharacterized protein</fullName>
    </submittedName>
</protein>
<organism evidence="3 4">
    <name type="scientific">Eiseniibacteriota bacterium</name>
    <dbReference type="NCBI Taxonomy" id="2212470"/>
    <lineage>
        <taxon>Bacteria</taxon>
        <taxon>Candidatus Eiseniibacteriota</taxon>
    </lineage>
</organism>
<evidence type="ECO:0000256" key="1">
    <source>
        <dbReference type="SAM" id="MobiDB-lite"/>
    </source>
</evidence>
<accession>A0A538T030</accession>
<dbReference type="EMBL" id="VBOS01000140">
    <property type="protein sequence ID" value="TMQ56998.1"/>
    <property type="molecule type" value="Genomic_DNA"/>
</dbReference>
<comment type="caution">
    <text evidence="3">The sequence shown here is derived from an EMBL/GenBank/DDBJ whole genome shotgun (WGS) entry which is preliminary data.</text>
</comment>
<dbReference type="AlphaFoldDB" id="A0A538T030"/>
<evidence type="ECO:0000313" key="3">
    <source>
        <dbReference type="EMBL" id="TMQ56998.1"/>
    </source>
</evidence>
<evidence type="ECO:0000313" key="4">
    <source>
        <dbReference type="Proteomes" id="UP000317716"/>
    </source>
</evidence>
<keyword evidence="2" id="KW-0812">Transmembrane</keyword>
<feature type="transmembrane region" description="Helical" evidence="2">
    <location>
        <begin position="6"/>
        <end position="21"/>
    </location>
</feature>